<comment type="caution">
    <text evidence="2">The sequence shown here is derived from an EMBL/GenBank/DDBJ whole genome shotgun (WGS) entry which is preliminary data.</text>
</comment>
<reference evidence="2 3" key="2">
    <citation type="submission" date="2008-10" db="EMBL/GenBank/DDBJ databases">
        <authorList>
            <person name="Fulton L."/>
            <person name="Clifton S."/>
            <person name="Fulton B."/>
            <person name="Xu J."/>
            <person name="Minx P."/>
            <person name="Pepin K.H."/>
            <person name="Johnson M."/>
            <person name="Bhonagiri V."/>
            <person name="Nash W.E."/>
            <person name="Mardis E.R."/>
            <person name="Wilson R.K."/>
        </authorList>
    </citation>
    <scope>NUCLEOTIDE SEQUENCE [LARGE SCALE GENOMIC DNA]</scope>
    <source>
        <strain evidence="2 3">DSM 18315</strain>
    </source>
</reference>
<name>B7BDG8_9BACT</name>
<dbReference type="HOGENOM" id="CLU_3314033_0_0_10"/>
<dbReference type="EMBL" id="ABYH01000334">
    <property type="protein sequence ID" value="EEC95535.1"/>
    <property type="molecule type" value="Genomic_DNA"/>
</dbReference>
<accession>B7BDG8</accession>
<gene>
    <name evidence="2" type="ORF">PRABACTJOHN_03090</name>
</gene>
<evidence type="ECO:0000256" key="1">
    <source>
        <dbReference type="SAM" id="Phobius"/>
    </source>
</evidence>
<proteinExistence type="predicted"/>
<protein>
    <submittedName>
        <fullName evidence="2">Uncharacterized protein</fullName>
    </submittedName>
</protein>
<sequence length="39" mass="4637">MPEHLLIWSINKEYGILFVVNIAFVLQKDFLIVKQYPIC</sequence>
<evidence type="ECO:0000313" key="3">
    <source>
        <dbReference type="Proteomes" id="UP000005510"/>
    </source>
</evidence>
<dbReference type="STRING" id="537006.PRABACTJOHN_03090"/>
<keyword evidence="1" id="KW-1133">Transmembrane helix</keyword>
<evidence type="ECO:0000313" key="2">
    <source>
        <dbReference type="EMBL" id="EEC95535.1"/>
    </source>
</evidence>
<organism evidence="2 3">
    <name type="scientific">Parabacteroides johnsonii DSM 18315</name>
    <dbReference type="NCBI Taxonomy" id="537006"/>
    <lineage>
        <taxon>Bacteria</taxon>
        <taxon>Pseudomonadati</taxon>
        <taxon>Bacteroidota</taxon>
        <taxon>Bacteroidia</taxon>
        <taxon>Bacteroidales</taxon>
        <taxon>Tannerellaceae</taxon>
        <taxon>Parabacteroides</taxon>
    </lineage>
</organism>
<reference evidence="2 3" key="1">
    <citation type="submission" date="2008-10" db="EMBL/GenBank/DDBJ databases">
        <title>Draft genome sequence of Parabacteroides johnsonii (DSM 18315).</title>
        <authorList>
            <person name="Sudarsanam P."/>
            <person name="Ley R."/>
            <person name="Guruge J."/>
            <person name="Turnbaugh P.J."/>
            <person name="Mahowald M."/>
            <person name="Liep D."/>
            <person name="Gordon J."/>
        </authorList>
    </citation>
    <scope>NUCLEOTIDE SEQUENCE [LARGE SCALE GENOMIC DNA]</scope>
    <source>
        <strain evidence="2 3">DSM 18315</strain>
    </source>
</reference>
<dbReference type="AlphaFoldDB" id="B7BDG8"/>
<keyword evidence="1" id="KW-0812">Transmembrane</keyword>
<feature type="transmembrane region" description="Helical" evidence="1">
    <location>
        <begin position="6"/>
        <end position="26"/>
    </location>
</feature>
<keyword evidence="1" id="KW-0472">Membrane</keyword>
<dbReference type="Proteomes" id="UP000005510">
    <property type="component" value="Unassembled WGS sequence"/>
</dbReference>